<dbReference type="EMBL" id="CM002298">
    <property type="protein sequence ID" value="ESW05512.1"/>
    <property type="molecule type" value="Genomic_DNA"/>
</dbReference>
<evidence type="ECO:0000313" key="3">
    <source>
        <dbReference type="Proteomes" id="UP000000226"/>
    </source>
</evidence>
<dbReference type="SMR" id="V7AIS9"/>
<evidence type="ECO:0000256" key="1">
    <source>
        <dbReference type="SAM" id="SignalP"/>
    </source>
</evidence>
<sequence length="74" mass="8469">MKITFSLMFILLVSIGIENEGPMKVAEGKICDVKLYDYCEENCFNDCPRKYSNFAVGVCNYDVKPPVCMCRMHC</sequence>
<accession>V7AIS9</accession>
<feature type="chain" id="PRO_5004753251" description="Knottin scorpion toxin-like domain-containing protein" evidence="1">
    <location>
        <begin position="17"/>
        <end position="74"/>
    </location>
</feature>
<dbReference type="AlphaFoldDB" id="V7AIS9"/>
<organism evidence="2 3">
    <name type="scientific">Phaseolus vulgaris</name>
    <name type="common">Kidney bean</name>
    <name type="synonym">French bean</name>
    <dbReference type="NCBI Taxonomy" id="3885"/>
    <lineage>
        <taxon>Eukaryota</taxon>
        <taxon>Viridiplantae</taxon>
        <taxon>Streptophyta</taxon>
        <taxon>Embryophyta</taxon>
        <taxon>Tracheophyta</taxon>
        <taxon>Spermatophyta</taxon>
        <taxon>Magnoliopsida</taxon>
        <taxon>eudicotyledons</taxon>
        <taxon>Gunneridae</taxon>
        <taxon>Pentapetalae</taxon>
        <taxon>rosids</taxon>
        <taxon>fabids</taxon>
        <taxon>Fabales</taxon>
        <taxon>Fabaceae</taxon>
        <taxon>Papilionoideae</taxon>
        <taxon>50 kb inversion clade</taxon>
        <taxon>NPAAA clade</taxon>
        <taxon>indigoferoid/millettioid clade</taxon>
        <taxon>Phaseoleae</taxon>
        <taxon>Phaseolus</taxon>
    </lineage>
</organism>
<evidence type="ECO:0008006" key="4">
    <source>
        <dbReference type="Google" id="ProtNLM"/>
    </source>
</evidence>
<keyword evidence="1" id="KW-0732">Signal</keyword>
<gene>
    <name evidence="2" type="ORF">PHAVU_011G185800g</name>
</gene>
<name>V7AIS9_PHAVU</name>
<evidence type="ECO:0000313" key="2">
    <source>
        <dbReference type="EMBL" id="ESW05512.1"/>
    </source>
</evidence>
<dbReference type="Gramene" id="ESW05512">
    <property type="protein sequence ID" value="ESW05512"/>
    <property type="gene ID" value="PHAVU_011G185800g"/>
</dbReference>
<feature type="signal peptide" evidence="1">
    <location>
        <begin position="1"/>
        <end position="16"/>
    </location>
</feature>
<reference evidence="3" key="1">
    <citation type="journal article" date="2014" name="Nat. Genet.">
        <title>A reference genome for common bean and genome-wide analysis of dual domestications.</title>
        <authorList>
            <person name="Schmutz J."/>
            <person name="McClean P.E."/>
            <person name="Mamidi S."/>
            <person name="Wu G.A."/>
            <person name="Cannon S.B."/>
            <person name="Grimwood J."/>
            <person name="Jenkins J."/>
            <person name="Shu S."/>
            <person name="Song Q."/>
            <person name="Chavarro C."/>
            <person name="Torres-Torres M."/>
            <person name="Geffroy V."/>
            <person name="Moghaddam S.M."/>
            <person name="Gao D."/>
            <person name="Abernathy B."/>
            <person name="Barry K."/>
            <person name="Blair M."/>
            <person name="Brick M.A."/>
            <person name="Chovatia M."/>
            <person name="Gepts P."/>
            <person name="Goodstein D.M."/>
            <person name="Gonzales M."/>
            <person name="Hellsten U."/>
            <person name="Hyten D.L."/>
            <person name="Jia G."/>
            <person name="Kelly J.D."/>
            <person name="Kudrna D."/>
            <person name="Lee R."/>
            <person name="Richard M.M."/>
            <person name="Miklas P.N."/>
            <person name="Osorno J.M."/>
            <person name="Rodrigues J."/>
            <person name="Thareau V."/>
            <person name="Urrea C.A."/>
            <person name="Wang M."/>
            <person name="Yu Y."/>
            <person name="Zhang M."/>
            <person name="Wing R.A."/>
            <person name="Cregan P.B."/>
            <person name="Rokhsar D.S."/>
            <person name="Jackson S.A."/>
        </authorList>
    </citation>
    <scope>NUCLEOTIDE SEQUENCE [LARGE SCALE GENOMIC DNA]</scope>
    <source>
        <strain evidence="3">cv. G19833</strain>
    </source>
</reference>
<dbReference type="Proteomes" id="UP000000226">
    <property type="component" value="Chromosome 11"/>
</dbReference>
<protein>
    <recommendedName>
        <fullName evidence="4">Knottin scorpion toxin-like domain-containing protein</fullName>
    </recommendedName>
</protein>
<keyword evidence="3" id="KW-1185">Reference proteome</keyword>
<dbReference type="OrthoDB" id="1400172at2759"/>
<proteinExistence type="predicted"/>